<evidence type="ECO:0000256" key="4">
    <source>
        <dbReference type="ARBA" id="ARBA00022679"/>
    </source>
</evidence>
<comment type="similarity">
    <text evidence="1">Belongs to the protein kinase superfamily. RIO-type Ser/Thr kinase family.</text>
</comment>
<dbReference type="InterPro" id="IPR011009">
    <property type="entry name" value="Kinase-like_dom_sf"/>
</dbReference>
<evidence type="ECO:0000256" key="10">
    <source>
        <dbReference type="ARBA" id="ARBA00047899"/>
    </source>
</evidence>
<evidence type="ECO:0000256" key="11">
    <source>
        <dbReference type="ARBA" id="ARBA00048679"/>
    </source>
</evidence>
<keyword evidence="5" id="KW-0479">Metal-binding</keyword>
<keyword evidence="6" id="KW-0547">Nucleotide-binding</keyword>
<dbReference type="SUPFAM" id="SSF56112">
    <property type="entry name" value="Protein kinase-like (PK-like)"/>
    <property type="match status" value="1"/>
</dbReference>
<evidence type="ECO:0000313" key="16">
    <source>
        <dbReference type="Proteomes" id="UP000602510"/>
    </source>
</evidence>
<comment type="catalytic activity">
    <reaction evidence="10">
        <text>L-threonyl-[protein] + ATP = O-phospho-L-threonyl-[protein] + ADP + H(+)</text>
        <dbReference type="Rhea" id="RHEA:46608"/>
        <dbReference type="Rhea" id="RHEA-COMP:11060"/>
        <dbReference type="Rhea" id="RHEA-COMP:11605"/>
        <dbReference type="ChEBI" id="CHEBI:15378"/>
        <dbReference type="ChEBI" id="CHEBI:30013"/>
        <dbReference type="ChEBI" id="CHEBI:30616"/>
        <dbReference type="ChEBI" id="CHEBI:61977"/>
        <dbReference type="ChEBI" id="CHEBI:456216"/>
        <dbReference type="EC" id="2.7.11.1"/>
    </reaction>
</comment>
<evidence type="ECO:0000256" key="7">
    <source>
        <dbReference type="ARBA" id="ARBA00022777"/>
    </source>
</evidence>
<accession>A0A833W7T1</accession>
<dbReference type="Proteomes" id="UP000602510">
    <property type="component" value="Unassembled WGS sequence"/>
</dbReference>
<keyword evidence="16" id="KW-1185">Reference proteome</keyword>
<dbReference type="PANTHER" id="PTHR45723">
    <property type="entry name" value="SERINE/THREONINE-PROTEIN KINASE RIO1"/>
    <property type="match status" value="1"/>
</dbReference>
<dbReference type="AlphaFoldDB" id="A0A833W7T1"/>
<evidence type="ECO:0000313" key="15">
    <source>
        <dbReference type="EMBL" id="KAF4127576.1"/>
    </source>
</evidence>
<dbReference type="SMART" id="SM00090">
    <property type="entry name" value="RIO"/>
    <property type="match status" value="1"/>
</dbReference>
<comment type="catalytic activity">
    <reaction evidence="11">
        <text>L-seryl-[protein] + ATP = O-phospho-L-seryl-[protein] + ADP + H(+)</text>
        <dbReference type="Rhea" id="RHEA:17989"/>
        <dbReference type="Rhea" id="RHEA-COMP:9863"/>
        <dbReference type="Rhea" id="RHEA-COMP:11604"/>
        <dbReference type="ChEBI" id="CHEBI:15378"/>
        <dbReference type="ChEBI" id="CHEBI:29999"/>
        <dbReference type="ChEBI" id="CHEBI:30616"/>
        <dbReference type="ChEBI" id="CHEBI:83421"/>
        <dbReference type="ChEBI" id="CHEBI:456216"/>
        <dbReference type="EC" id="2.7.11.1"/>
    </reaction>
</comment>
<dbReference type="Gene3D" id="3.30.200.20">
    <property type="entry name" value="Phosphorylase Kinase, domain 1"/>
    <property type="match status" value="1"/>
</dbReference>
<evidence type="ECO:0000256" key="8">
    <source>
        <dbReference type="ARBA" id="ARBA00022840"/>
    </source>
</evidence>
<dbReference type="Gene3D" id="1.10.510.10">
    <property type="entry name" value="Transferase(Phosphotransferase) domain 1"/>
    <property type="match status" value="1"/>
</dbReference>
<dbReference type="GO" id="GO:0004674">
    <property type="term" value="F:protein serine/threonine kinase activity"/>
    <property type="evidence" value="ECO:0007669"/>
    <property type="project" value="UniProtKB-KW"/>
</dbReference>
<dbReference type="GO" id="GO:0046872">
    <property type="term" value="F:metal ion binding"/>
    <property type="evidence" value="ECO:0007669"/>
    <property type="project" value="UniProtKB-KW"/>
</dbReference>
<dbReference type="EMBL" id="WSZM01000452">
    <property type="protein sequence ID" value="KAF4032883.1"/>
    <property type="molecule type" value="Genomic_DNA"/>
</dbReference>
<evidence type="ECO:0000313" key="14">
    <source>
        <dbReference type="EMBL" id="KAF4032883.1"/>
    </source>
</evidence>
<evidence type="ECO:0000256" key="6">
    <source>
        <dbReference type="ARBA" id="ARBA00022741"/>
    </source>
</evidence>
<evidence type="ECO:0000256" key="5">
    <source>
        <dbReference type="ARBA" id="ARBA00022723"/>
    </source>
</evidence>
<evidence type="ECO:0000256" key="1">
    <source>
        <dbReference type="ARBA" id="ARBA00009196"/>
    </source>
</evidence>
<dbReference type="GO" id="GO:0005524">
    <property type="term" value="F:ATP binding"/>
    <property type="evidence" value="ECO:0007669"/>
    <property type="project" value="UniProtKB-KW"/>
</dbReference>
<feature type="domain" description="RIO kinase" evidence="13">
    <location>
        <begin position="128"/>
        <end position="386"/>
    </location>
</feature>
<reference evidence="14" key="1">
    <citation type="submission" date="2020-04" db="EMBL/GenBank/DDBJ databases">
        <title>Hybrid Assembly of Korean Phytophthora infestans isolates.</title>
        <authorList>
            <person name="Prokchorchik M."/>
            <person name="Lee Y."/>
            <person name="Seo J."/>
            <person name="Cho J.-H."/>
            <person name="Park Y.-E."/>
            <person name="Jang D.-C."/>
            <person name="Im J.-S."/>
            <person name="Choi J.-G."/>
            <person name="Park H.-J."/>
            <person name="Lee G.-B."/>
            <person name="Lee Y.-G."/>
            <person name="Hong S.-Y."/>
            <person name="Cho K."/>
            <person name="Sohn K.H."/>
        </authorList>
    </citation>
    <scope>NUCLEOTIDE SEQUENCE</scope>
    <source>
        <strain evidence="14">KR_1_A1</strain>
        <strain evidence="15">KR_2_A2</strain>
    </source>
</reference>
<sequence length="414" mass="46413">MATTCPWRVTALATASSEQSSSPTLQEIMDEELSLRLQDEEWVKLAALDHSDAFHVKDSGDDLEEKEPAPEAESTALDEYEGQDYDGENDDYADVFEDEKGFNSLIRRQAKLNSHRGAFAGKVRIDLGRNGGGAHEGMFDEDTQRVLQKLVRKELLSAVRTRVYTGREANMYHSVGLDKATGQERGLALKIFKTNKGDFTKASERDPSGRKYGLDYVKKSIRRQLKIQAEREYKYLCRAGAALKHRPVTVTEEKLAHAGRGPRMPMPLILHDHILVTEFVGSDGHVAPSLADAKLNDTQLCSAYTDLLRAMRRLYQRARLVHANLSAANIRYYDGQFWITGIGHAVEVGAENHLELLTRDLGNLDSFFRSSGVPAVAKRRVGLVCVDVAKEYVVTESPEQLLRRFPVLEPLLRN</sequence>
<keyword evidence="9" id="KW-0460">Magnesium</keyword>
<dbReference type="InterPro" id="IPR000687">
    <property type="entry name" value="RIO_kinase"/>
</dbReference>
<protein>
    <recommendedName>
        <fullName evidence="2">non-specific serine/threonine protein kinase</fullName>
        <ecNumber evidence="2">2.7.11.1</ecNumber>
    </recommendedName>
</protein>
<evidence type="ECO:0000256" key="9">
    <source>
        <dbReference type="ARBA" id="ARBA00022842"/>
    </source>
</evidence>
<keyword evidence="7" id="KW-0418">Kinase</keyword>
<feature type="compositionally biased region" description="Acidic residues" evidence="12">
    <location>
        <begin position="76"/>
        <end position="88"/>
    </location>
</feature>
<evidence type="ECO:0000256" key="12">
    <source>
        <dbReference type="SAM" id="MobiDB-lite"/>
    </source>
</evidence>
<gene>
    <name evidence="14" type="ORF">GN244_ATG15193</name>
    <name evidence="15" type="ORF">GN958_ATG23232</name>
</gene>
<comment type="caution">
    <text evidence="14">The sequence shown here is derived from an EMBL/GenBank/DDBJ whole genome shotgun (WGS) entry which is preliminary data.</text>
</comment>
<evidence type="ECO:0000256" key="3">
    <source>
        <dbReference type="ARBA" id="ARBA00022527"/>
    </source>
</evidence>
<keyword evidence="8" id="KW-0067">ATP-binding</keyword>
<dbReference type="EMBL" id="JAACNO010003244">
    <property type="protein sequence ID" value="KAF4127576.1"/>
    <property type="molecule type" value="Genomic_DNA"/>
</dbReference>
<evidence type="ECO:0000259" key="13">
    <source>
        <dbReference type="SMART" id="SM00090"/>
    </source>
</evidence>
<dbReference type="InterPro" id="IPR018934">
    <property type="entry name" value="RIO_dom"/>
</dbReference>
<dbReference type="InterPro" id="IPR051272">
    <property type="entry name" value="RIO-type_Ser/Thr_kinase"/>
</dbReference>
<dbReference type="EC" id="2.7.11.1" evidence="2"/>
<evidence type="ECO:0000256" key="2">
    <source>
        <dbReference type="ARBA" id="ARBA00012513"/>
    </source>
</evidence>
<dbReference type="Proteomes" id="UP000704712">
    <property type="component" value="Unassembled WGS sequence"/>
</dbReference>
<organism evidence="14 16">
    <name type="scientific">Phytophthora infestans</name>
    <name type="common">Potato late blight agent</name>
    <name type="synonym">Botrytis infestans</name>
    <dbReference type="NCBI Taxonomy" id="4787"/>
    <lineage>
        <taxon>Eukaryota</taxon>
        <taxon>Sar</taxon>
        <taxon>Stramenopiles</taxon>
        <taxon>Oomycota</taxon>
        <taxon>Peronosporomycetes</taxon>
        <taxon>Peronosporales</taxon>
        <taxon>Peronosporaceae</taxon>
        <taxon>Phytophthora</taxon>
    </lineage>
</organism>
<proteinExistence type="inferred from homology"/>
<name>A0A833W7T1_PHYIN</name>
<dbReference type="Pfam" id="PF01163">
    <property type="entry name" value="RIO1"/>
    <property type="match status" value="1"/>
</dbReference>
<keyword evidence="3" id="KW-0723">Serine/threonine-protein kinase</keyword>
<feature type="region of interest" description="Disordered" evidence="12">
    <location>
        <begin position="56"/>
        <end position="88"/>
    </location>
</feature>
<keyword evidence="4" id="KW-0808">Transferase</keyword>